<gene>
    <name evidence="4" type="ORF">YH63_010885</name>
</gene>
<evidence type="ECO:0000313" key="5">
    <source>
        <dbReference type="Proteomes" id="UP000034832"/>
    </source>
</evidence>
<dbReference type="NCBIfam" id="TIGR00254">
    <property type="entry name" value="GGDEF"/>
    <property type="match status" value="1"/>
</dbReference>
<protein>
    <recommendedName>
        <fullName evidence="1">diguanylate cyclase</fullName>
        <ecNumber evidence="1">2.7.7.65</ecNumber>
    </recommendedName>
</protein>
<dbReference type="FunFam" id="3.30.70.270:FF:000001">
    <property type="entry name" value="Diguanylate cyclase domain protein"/>
    <property type="match status" value="1"/>
</dbReference>
<reference evidence="4" key="1">
    <citation type="submission" date="2019-04" db="EMBL/GenBank/DDBJ databases">
        <title>Whole genome sequencing of cave bacteria.</title>
        <authorList>
            <person name="Gan H.M."/>
            <person name="Barton H."/>
            <person name="Savka M.A."/>
        </authorList>
    </citation>
    <scope>NUCLEOTIDE SEQUENCE [LARGE SCALE GENOMIC DNA]</scope>
    <source>
        <strain evidence="4">LC387</strain>
    </source>
</reference>
<accession>A0A4U6BPS4</accession>
<dbReference type="GO" id="GO:0005886">
    <property type="term" value="C:plasma membrane"/>
    <property type="evidence" value="ECO:0007669"/>
    <property type="project" value="TreeGrafter"/>
</dbReference>
<feature type="transmembrane region" description="Helical" evidence="2">
    <location>
        <begin position="64"/>
        <end position="88"/>
    </location>
</feature>
<dbReference type="GO" id="GO:0052621">
    <property type="term" value="F:diguanylate cyclase activity"/>
    <property type="evidence" value="ECO:0007669"/>
    <property type="project" value="UniProtKB-EC"/>
</dbReference>
<feature type="transmembrane region" description="Helical" evidence="2">
    <location>
        <begin position="37"/>
        <end position="58"/>
    </location>
</feature>
<comment type="caution">
    <text evidence="4">The sequence shown here is derived from an EMBL/GenBank/DDBJ whole genome shotgun (WGS) entry which is preliminary data.</text>
</comment>
<dbReference type="GO" id="GO:0043709">
    <property type="term" value="P:cell adhesion involved in single-species biofilm formation"/>
    <property type="evidence" value="ECO:0007669"/>
    <property type="project" value="TreeGrafter"/>
</dbReference>
<organism evidence="4 5">
    <name type="scientific">Afipia massiliensis</name>
    <dbReference type="NCBI Taxonomy" id="211460"/>
    <lineage>
        <taxon>Bacteria</taxon>
        <taxon>Pseudomonadati</taxon>
        <taxon>Pseudomonadota</taxon>
        <taxon>Alphaproteobacteria</taxon>
        <taxon>Hyphomicrobiales</taxon>
        <taxon>Nitrobacteraceae</taxon>
        <taxon>Afipia</taxon>
    </lineage>
</organism>
<dbReference type="AlphaFoldDB" id="A0A4U6BPS4"/>
<dbReference type="EMBL" id="LBIA02000001">
    <property type="protein sequence ID" value="TKT71881.1"/>
    <property type="molecule type" value="Genomic_DNA"/>
</dbReference>
<dbReference type="Gene3D" id="3.30.70.270">
    <property type="match status" value="1"/>
</dbReference>
<dbReference type="PANTHER" id="PTHR45138:SF24">
    <property type="entry name" value="DIGUANYLATE CYCLASE DGCC-RELATED"/>
    <property type="match status" value="1"/>
</dbReference>
<dbReference type="PROSITE" id="PS50887">
    <property type="entry name" value="GGDEF"/>
    <property type="match status" value="1"/>
</dbReference>
<dbReference type="SUPFAM" id="SSF55073">
    <property type="entry name" value="Nucleotide cyclase"/>
    <property type="match status" value="1"/>
</dbReference>
<name>A0A4U6BPS4_9BRAD</name>
<evidence type="ECO:0000259" key="3">
    <source>
        <dbReference type="PROSITE" id="PS50887"/>
    </source>
</evidence>
<dbReference type="STRING" id="211460.YH63_08105"/>
<dbReference type="InterPro" id="IPR043128">
    <property type="entry name" value="Rev_trsase/Diguanyl_cyclase"/>
</dbReference>
<proteinExistence type="predicted"/>
<dbReference type="InterPro" id="IPR050469">
    <property type="entry name" value="Diguanylate_Cyclase"/>
</dbReference>
<evidence type="ECO:0000256" key="2">
    <source>
        <dbReference type="SAM" id="Phobius"/>
    </source>
</evidence>
<keyword evidence="5" id="KW-1185">Reference proteome</keyword>
<keyword evidence="2" id="KW-0472">Membrane</keyword>
<dbReference type="CDD" id="cd01949">
    <property type="entry name" value="GGDEF"/>
    <property type="match status" value="1"/>
</dbReference>
<keyword evidence="2" id="KW-1133">Transmembrane helix</keyword>
<dbReference type="SMART" id="SM00267">
    <property type="entry name" value="GGDEF"/>
    <property type="match status" value="1"/>
</dbReference>
<dbReference type="EC" id="2.7.7.65" evidence="1"/>
<dbReference type="RefSeq" id="WP_046827592.1">
    <property type="nucleotide sequence ID" value="NZ_LBIA02000001.1"/>
</dbReference>
<dbReference type="InterPro" id="IPR000160">
    <property type="entry name" value="GGDEF_dom"/>
</dbReference>
<dbReference type="GO" id="GO:1902201">
    <property type="term" value="P:negative regulation of bacterial-type flagellum-dependent cell motility"/>
    <property type="evidence" value="ECO:0007669"/>
    <property type="project" value="TreeGrafter"/>
</dbReference>
<dbReference type="Pfam" id="PF00990">
    <property type="entry name" value="GGDEF"/>
    <property type="match status" value="1"/>
</dbReference>
<evidence type="ECO:0000256" key="1">
    <source>
        <dbReference type="ARBA" id="ARBA00012528"/>
    </source>
</evidence>
<keyword evidence="2" id="KW-0812">Transmembrane</keyword>
<evidence type="ECO:0000313" key="4">
    <source>
        <dbReference type="EMBL" id="TKT71881.1"/>
    </source>
</evidence>
<dbReference type="InterPro" id="IPR029787">
    <property type="entry name" value="Nucleotide_cyclase"/>
</dbReference>
<dbReference type="OrthoDB" id="9812260at2"/>
<feature type="transmembrane region" description="Helical" evidence="2">
    <location>
        <begin position="100"/>
        <end position="117"/>
    </location>
</feature>
<sequence>MLSVPTLWIVFVVNFVAIGIVWTFVVRSYPNLEATRYWCAGALVAALGAATAMTRSFIDPQQTTLLLIPLLIGGSILILAICLAAMGIRKFYGVPVSWRFTMAMVAINFVGLAYFVWHDNMAMRILIYSTCQAVPIAMTLPLLFSRKNGHAHPGARMAGYIAVLMVAVYVVRSVAALLKVGGPVSLVDFNQFQAVVILMLVFLSMMWNFGFLLMAIDRLRAEVADLALFDDLTGAANRRQFLARLNEECTRSGRSGEAFALLMIDLDEFKEVNDNHGHAAGDECLRRFTRAAESRLRTGDLLARMGGDEFCVVLPSTTLREGAMVARHILEACQGEVVQGNGVSLGLSASIGVAQWRPEIGLHAERLIAAADRALYTAKKDGKNGYAVFDATPLEAEPVLRKSA</sequence>
<dbReference type="PANTHER" id="PTHR45138">
    <property type="entry name" value="REGULATORY COMPONENTS OF SENSORY TRANSDUCTION SYSTEM"/>
    <property type="match status" value="1"/>
</dbReference>
<feature type="transmembrane region" description="Helical" evidence="2">
    <location>
        <begin position="6"/>
        <end position="25"/>
    </location>
</feature>
<dbReference type="Proteomes" id="UP000034832">
    <property type="component" value="Unassembled WGS sequence"/>
</dbReference>
<feature type="transmembrane region" description="Helical" evidence="2">
    <location>
        <begin position="157"/>
        <end position="180"/>
    </location>
</feature>
<feature type="transmembrane region" description="Helical" evidence="2">
    <location>
        <begin position="123"/>
        <end position="145"/>
    </location>
</feature>
<feature type="transmembrane region" description="Helical" evidence="2">
    <location>
        <begin position="192"/>
        <end position="216"/>
    </location>
</feature>
<feature type="domain" description="GGDEF" evidence="3">
    <location>
        <begin position="257"/>
        <end position="391"/>
    </location>
</feature>